<evidence type="ECO:0000313" key="3">
    <source>
        <dbReference type="EMBL" id="KAF7633915.1"/>
    </source>
</evidence>
<feature type="chain" id="PRO_5035791382" evidence="2">
    <location>
        <begin position="21"/>
        <end position="153"/>
    </location>
</feature>
<name>A0A8S9ZKE2_9BILA</name>
<proteinExistence type="predicted"/>
<dbReference type="OrthoDB" id="5894979at2759"/>
<keyword evidence="2" id="KW-0732">Signal</keyword>
<reference evidence="3" key="1">
    <citation type="journal article" date="2020" name="Ecol. Evol.">
        <title>Genome structure and content of the rice root-knot nematode (Meloidogyne graminicola).</title>
        <authorList>
            <person name="Phan N.T."/>
            <person name="Danchin E.G.J."/>
            <person name="Klopp C."/>
            <person name="Perfus-Barbeoch L."/>
            <person name="Kozlowski D.K."/>
            <person name="Koutsovoulos G.D."/>
            <person name="Lopez-Roques C."/>
            <person name="Bouchez O."/>
            <person name="Zahm M."/>
            <person name="Besnard G."/>
            <person name="Bellafiore S."/>
        </authorList>
    </citation>
    <scope>NUCLEOTIDE SEQUENCE</scope>
    <source>
        <strain evidence="3">VN-18</strain>
    </source>
</reference>
<feature type="transmembrane region" description="Helical" evidence="1">
    <location>
        <begin position="122"/>
        <end position="143"/>
    </location>
</feature>
<dbReference type="Proteomes" id="UP000605970">
    <property type="component" value="Unassembled WGS sequence"/>
</dbReference>
<keyword evidence="4" id="KW-1185">Reference proteome</keyword>
<keyword evidence="1" id="KW-0812">Transmembrane</keyword>
<keyword evidence="1" id="KW-0472">Membrane</keyword>
<evidence type="ECO:0000313" key="4">
    <source>
        <dbReference type="Proteomes" id="UP000605970"/>
    </source>
</evidence>
<comment type="caution">
    <text evidence="3">The sequence shown here is derived from an EMBL/GenBank/DDBJ whole genome shotgun (WGS) entry which is preliminary data.</text>
</comment>
<sequence>MLSLICLAFLLLYQPNVIFSVNDNNEAMEKDKKVLLQNEQQMFNSIVKDQNPWEIQKKDSKEFKEKVEQVIKGNFTRRQTPTVRVKLTDKVKTVRLKWNFTELKTSVSTVSGKRGKYYDTSIRWAILSACAVLLAVIMILLGWEHCNDEDQAD</sequence>
<dbReference type="AlphaFoldDB" id="A0A8S9ZKE2"/>
<evidence type="ECO:0000256" key="1">
    <source>
        <dbReference type="SAM" id="Phobius"/>
    </source>
</evidence>
<evidence type="ECO:0000256" key="2">
    <source>
        <dbReference type="SAM" id="SignalP"/>
    </source>
</evidence>
<feature type="signal peptide" evidence="2">
    <location>
        <begin position="1"/>
        <end position="20"/>
    </location>
</feature>
<gene>
    <name evidence="3" type="ORF">Mgra_00006652</name>
</gene>
<protein>
    <submittedName>
        <fullName evidence="3">Uncharacterized protein</fullName>
    </submittedName>
</protein>
<keyword evidence="1" id="KW-1133">Transmembrane helix</keyword>
<organism evidence="3 4">
    <name type="scientific">Meloidogyne graminicola</name>
    <dbReference type="NCBI Taxonomy" id="189291"/>
    <lineage>
        <taxon>Eukaryota</taxon>
        <taxon>Metazoa</taxon>
        <taxon>Ecdysozoa</taxon>
        <taxon>Nematoda</taxon>
        <taxon>Chromadorea</taxon>
        <taxon>Rhabditida</taxon>
        <taxon>Tylenchina</taxon>
        <taxon>Tylenchomorpha</taxon>
        <taxon>Tylenchoidea</taxon>
        <taxon>Meloidogynidae</taxon>
        <taxon>Meloidogyninae</taxon>
        <taxon>Meloidogyne</taxon>
    </lineage>
</organism>
<dbReference type="EMBL" id="JABEBT010000067">
    <property type="protein sequence ID" value="KAF7633915.1"/>
    <property type="molecule type" value="Genomic_DNA"/>
</dbReference>
<accession>A0A8S9ZKE2</accession>